<feature type="active site" description="Proton acceptor" evidence="2">
    <location>
        <position position="195"/>
    </location>
</feature>
<comment type="cofactor">
    <cofactor evidence="1">
        <name>pyridoxal 5'-phosphate</name>
        <dbReference type="ChEBI" id="CHEBI:597326"/>
    </cofactor>
</comment>
<dbReference type="OrthoDB" id="5342089at2"/>
<proteinExistence type="inferred from homology"/>
<gene>
    <name evidence="6" type="primary">pseC</name>
    <name evidence="5" type="ORF">C1876_15990</name>
    <name evidence="6" type="ORF">DMP09_09965</name>
</gene>
<dbReference type="Gene3D" id="3.40.640.10">
    <property type="entry name" value="Type I PLP-dependent aspartate aminotransferase-like (Major domain)"/>
    <property type="match status" value="1"/>
</dbReference>
<evidence type="ECO:0000256" key="3">
    <source>
        <dbReference type="PIRSR" id="PIRSR000390-2"/>
    </source>
</evidence>
<dbReference type="EMBL" id="QICC01000038">
    <property type="protein sequence ID" value="RNM41392.1"/>
    <property type="molecule type" value="Genomic_DNA"/>
</dbReference>
<dbReference type="SUPFAM" id="SSF53383">
    <property type="entry name" value="PLP-dependent transferases"/>
    <property type="match status" value="1"/>
</dbReference>
<dbReference type="InterPro" id="IPR015424">
    <property type="entry name" value="PyrdxlP-dep_Trfase"/>
</dbReference>
<comment type="caution">
    <text evidence="6">The sequence shown here is derived from an EMBL/GenBank/DDBJ whole genome shotgun (WGS) entry which is preliminary data.</text>
</comment>
<dbReference type="InterPro" id="IPR015421">
    <property type="entry name" value="PyrdxlP-dep_Trfase_major"/>
</dbReference>
<protein>
    <submittedName>
        <fullName evidence="6">UDP-4-amino-4, 6-dideoxy-N-acetyl-beta-L-altrosamine transaminase</fullName>
    </submittedName>
</protein>
<dbReference type="InterPro" id="IPR020026">
    <property type="entry name" value="PseC"/>
</dbReference>
<evidence type="ECO:0000313" key="7">
    <source>
        <dbReference type="Proteomes" id="UP000253817"/>
    </source>
</evidence>
<reference evidence="8" key="2">
    <citation type="submission" date="2018-05" db="EMBL/GenBank/DDBJ databases">
        <title>Genome Sequencing of selected type strains of the family Eggerthellaceae.</title>
        <authorList>
            <person name="Danylec N."/>
            <person name="Stoll D.A."/>
            <person name="Doetsch A."/>
            <person name="Huch M."/>
        </authorList>
    </citation>
    <scope>NUCLEOTIDE SEQUENCE [LARGE SCALE GENOMIC DNA]</scope>
    <source>
        <strain evidence="8">DSM 16107</strain>
    </source>
</reference>
<reference evidence="6" key="3">
    <citation type="journal article" date="2019" name="Microbiol. Resour. Announc.">
        <title>Draft Genome Sequences of Type Strains of Gordonibacter faecihominis, Paraeggerthella hongkongensis, Parvibacter caecicola,Slackia equolifaciens, Slackia faecicanis, and Slackia isoflavoniconvertens.</title>
        <authorList>
            <person name="Danylec N."/>
            <person name="Stoll D.A."/>
            <person name="Dotsch A."/>
            <person name="Huch M."/>
        </authorList>
    </citation>
    <scope>NUCLEOTIDE SEQUENCE</scope>
    <source>
        <strain evidence="6">DSM 16107</strain>
    </source>
</reference>
<dbReference type="Proteomes" id="UP000270112">
    <property type="component" value="Unassembled WGS sequence"/>
</dbReference>
<evidence type="ECO:0000313" key="5">
    <source>
        <dbReference type="EMBL" id="RDB65397.1"/>
    </source>
</evidence>
<dbReference type="InterPro" id="IPR015422">
    <property type="entry name" value="PyrdxlP-dep_Trfase_small"/>
</dbReference>
<dbReference type="GO" id="GO:0030170">
    <property type="term" value="F:pyridoxal phosphate binding"/>
    <property type="evidence" value="ECO:0007669"/>
    <property type="project" value="TreeGrafter"/>
</dbReference>
<dbReference type="Pfam" id="PF01041">
    <property type="entry name" value="DegT_DnrJ_EryC1"/>
    <property type="match status" value="1"/>
</dbReference>
<evidence type="ECO:0000256" key="1">
    <source>
        <dbReference type="ARBA" id="ARBA00001933"/>
    </source>
</evidence>
<dbReference type="CDD" id="cd00616">
    <property type="entry name" value="AHBA_syn"/>
    <property type="match status" value="1"/>
</dbReference>
<keyword evidence="7" id="KW-1185">Reference proteome</keyword>
<evidence type="ECO:0000256" key="4">
    <source>
        <dbReference type="RuleBase" id="RU004508"/>
    </source>
</evidence>
<evidence type="ECO:0000313" key="8">
    <source>
        <dbReference type="Proteomes" id="UP000270112"/>
    </source>
</evidence>
<evidence type="ECO:0000313" key="6">
    <source>
        <dbReference type="EMBL" id="RNM41392.1"/>
    </source>
</evidence>
<dbReference type="NCBIfam" id="TIGR03588">
    <property type="entry name" value="PseC"/>
    <property type="match status" value="1"/>
</dbReference>
<dbReference type="RefSeq" id="WP_114547716.1">
    <property type="nucleotide sequence ID" value="NZ_PPTT01000039.1"/>
</dbReference>
<keyword evidence="3 4" id="KW-0663">Pyridoxal phosphate</keyword>
<dbReference type="GO" id="GO:0000271">
    <property type="term" value="P:polysaccharide biosynthetic process"/>
    <property type="evidence" value="ECO:0007669"/>
    <property type="project" value="TreeGrafter"/>
</dbReference>
<feature type="modified residue" description="N6-(pyridoxal phosphate)lysine" evidence="3">
    <location>
        <position position="195"/>
    </location>
</feature>
<dbReference type="PIRSF" id="PIRSF000390">
    <property type="entry name" value="PLP_StrS"/>
    <property type="match status" value="1"/>
</dbReference>
<dbReference type="PANTHER" id="PTHR30244">
    <property type="entry name" value="TRANSAMINASE"/>
    <property type="match status" value="1"/>
</dbReference>
<dbReference type="GO" id="GO:0008483">
    <property type="term" value="F:transaminase activity"/>
    <property type="evidence" value="ECO:0007669"/>
    <property type="project" value="TreeGrafter"/>
</dbReference>
<dbReference type="PANTHER" id="PTHR30244:SF34">
    <property type="entry name" value="DTDP-4-AMINO-4,6-DIDEOXYGALACTOSE TRANSAMINASE"/>
    <property type="match status" value="1"/>
</dbReference>
<sequence length="404" mass="44328">MEELAINGGKPVRETLLGYGRQNVSDADIQAVVATLRSDYLTCGPATERFEEALKAASGAKFVTAVANGTAALHVACLAAGIRDGDEVIVSPITFAASANCVLYCGGTPVFADIDESTWNVSPASIREKITDKTKAVVAVDFGGVPVDLDEIRSICDEFDLTLIEDAAHSIGSSFKGQLIGSVADITTFSFHPVKTVTTGEGGAVCTNDPKLAEQISLFAKHGITREKAFMEHPDEGDWYYEQLELGYNYRISDIEAALGVSQIERLPEFAARRRDIVSVYNAEFSKCPEVSFQADPAPEESVRHLYCLRFDLEALGETRRFVFDALRAEGIGVNVHYLPVYRLPYYQRRGYDANCCPVANAYYEEAITLPLHCCMTDDDVRSVIESVRKVIGWCKVRGRRSEC</sequence>
<evidence type="ECO:0000256" key="2">
    <source>
        <dbReference type="PIRSR" id="PIRSR000390-1"/>
    </source>
</evidence>
<dbReference type="Gene3D" id="3.90.1150.10">
    <property type="entry name" value="Aspartate Aminotransferase, domain 1"/>
    <property type="match status" value="1"/>
</dbReference>
<reference evidence="5 7" key="1">
    <citation type="journal article" date="2018" name="Elife">
        <title>Discovery and characterization of a prevalent human gut bacterial enzyme sufficient for the inactivation of a family of plant toxins.</title>
        <authorList>
            <person name="Koppel N."/>
            <person name="Bisanz J.E."/>
            <person name="Pandelia M.E."/>
            <person name="Turnbaugh P.J."/>
            <person name="Balskus E.P."/>
        </authorList>
    </citation>
    <scope>NUCLEOTIDE SEQUENCE [LARGE SCALE GENOMIC DNA]</scope>
    <source>
        <strain evidence="5 7">DSM 16107</strain>
    </source>
</reference>
<name>A0A3N0IYJ3_9ACTN</name>
<dbReference type="AlphaFoldDB" id="A0A3N0IYJ3"/>
<organism evidence="6 8">
    <name type="scientific">Eggerthella sinensis</name>
    <dbReference type="NCBI Taxonomy" id="242230"/>
    <lineage>
        <taxon>Bacteria</taxon>
        <taxon>Bacillati</taxon>
        <taxon>Actinomycetota</taxon>
        <taxon>Coriobacteriia</taxon>
        <taxon>Eggerthellales</taxon>
        <taxon>Eggerthellaceae</taxon>
        <taxon>Eggerthella</taxon>
    </lineage>
</organism>
<dbReference type="EMBL" id="PPTT01000039">
    <property type="protein sequence ID" value="RDB65397.1"/>
    <property type="molecule type" value="Genomic_DNA"/>
</dbReference>
<comment type="similarity">
    <text evidence="4">Belongs to the DegT/DnrJ/EryC1 family.</text>
</comment>
<dbReference type="Proteomes" id="UP000253817">
    <property type="component" value="Unassembled WGS sequence"/>
</dbReference>
<accession>A0A3N0IYJ3</accession>
<dbReference type="InterPro" id="IPR000653">
    <property type="entry name" value="DegT/StrS_aminotransferase"/>
</dbReference>